<protein>
    <recommendedName>
        <fullName evidence="4">Odorant receptor</fullName>
    </recommendedName>
</protein>
<keyword evidence="3" id="KW-1185">Reference proteome</keyword>
<proteinExistence type="predicted"/>
<feature type="transmembrane region" description="Helical" evidence="1">
    <location>
        <begin position="59"/>
        <end position="79"/>
    </location>
</feature>
<evidence type="ECO:0000256" key="1">
    <source>
        <dbReference type="SAM" id="Phobius"/>
    </source>
</evidence>
<feature type="transmembrane region" description="Helical" evidence="1">
    <location>
        <begin position="85"/>
        <end position="104"/>
    </location>
</feature>
<accession>A0ABD1DG68</accession>
<feature type="transmembrane region" description="Helical" evidence="1">
    <location>
        <begin position="116"/>
        <end position="138"/>
    </location>
</feature>
<reference evidence="2 3" key="1">
    <citation type="submission" date="2024-05" db="EMBL/GenBank/DDBJ databases">
        <title>Culex pipiens pipiens assembly and annotation.</title>
        <authorList>
            <person name="Alout H."/>
            <person name="Durand T."/>
        </authorList>
    </citation>
    <scope>NUCLEOTIDE SEQUENCE [LARGE SCALE GENOMIC DNA]</scope>
    <source>
        <strain evidence="2">HA-2024</strain>
        <tissue evidence="2">Whole body</tissue>
    </source>
</reference>
<keyword evidence="1" id="KW-1133">Transmembrane helix</keyword>
<evidence type="ECO:0000313" key="2">
    <source>
        <dbReference type="EMBL" id="KAL1398017.1"/>
    </source>
</evidence>
<dbReference type="Proteomes" id="UP001562425">
    <property type="component" value="Unassembled WGS sequence"/>
</dbReference>
<feature type="transmembrane region" description="Helical" evidence="1">
    <location>
        <begin position="144"/>
        <end position="166"/>
    </location>
</feature>
<gene>
    <name evidence="2" type="ORF">pipiens_002447</name>
</gene>
<sequence length="250" mass="28351">MDHIAKVRAKFDLAKLRIIRLWQSIPDCFWLLDRLLIAADINVNPQNRLQKVSWVLHRLLGYSQMCLAFLGLTSALLWLDDVFGMFWSVLIFCTTVHCLTKCYLLRRHLGKLQPMVEKVFFLTYYFALGAIGCTIYLVHSVPFSYINCGILASLAGFSLEILLLGYQVETLRDTFETTAGLALTLCAQLPYSDDQRQEYVELRTSLSIVGLCSRNVTRFGCAGIPNISVAVFAELLHTTYSVMTFLLNTV</sequence>
<dbReference type="EMBL" id="JBEHCU010006054">
    <property type="protein sequence ID" value="KAL1398017.1"/>
    <property type="molecule type" value="Genomic_DNA"/>
</dbReference>
<organism evidence="2 3">
    <name type="scientific">Culex pipiens pipiens</name>
    <name type="common">Northern house mosquito</name>
    <dbReference type="NCBI Taxonomy" id="38569"/>
    <lineage>
        <taxon>Eukaryota</taxon>
        <taxon>Metazoa</taxon>
        <taxon>Ecdysozoa</taxon>
        <taxon>Arthropoda</taxon>
        <taxon>Hexapoda</taxon>
        <taxon>Insecta</taxon>
        <taxon>Pterygota</taxon>
        <taxon>Neoptera</taxon>
        <taxon>Endopterygota</taxon>
        <taxon>Diptera</taxon>
        <taxon>Nematocera</taxon>
        <taxon>Culicoidea</taxon>
        <taxon>Culicidae</taxon>
        <taxon>Culicinae</taxon>
        <taxon>Culicini</taxon>
        <taxon>Culex</taxon>
        <taxon>Culex</taxon>
    </lineage>
</organism>
<comment type="caution">
    <text evidence="2">The sequence shown here is derived from an EMBL/GenBank/DDBJ whole genome shotgun (WGS) entry which is preliminary data.</text>
</comment>
<keyword evidence="1" id="KW-0812">Transmembrane</keyword>
<evidence type="ECO:0000313" key="3">
    <source>
        <dbReference type="Proteomes" id="UP001562425"/>
    </source>
</evidence>
<dbReference type="AlphaFoldDB" id="A0ABD1DG68"/>
<evidence type="ECO:0008006" key="4">
    <source>
        <dbReference type="Google" id="ProtNLM"/>
    </source>
</evidence>
<name>A0ABD1DG68_CULPP</name>
<keyword evidence="1" id="KW-0472">Membrane</keyword>